<dbReference type="Proteomes" id="UP000315295">
    <property type="component" value="Unassembled WGS sequence"/>
</dbReference>
<evidence type="ECO:0000313" key="1">
    <source>
        <dbReference type="EMBL" id="TQD87831.1"/>
    </source>
</evidence>
<organism evidence="1 2">
    <name type="scientific">Malus baccata</name>
    <name type="common">Siberian crab apple</name>
    <name type="synonym">Pyrus baccata</name>
    <dbReference type="NCBI Taxonomy" id="106549"/>
    <lineage>
        <taxon>Eukaryota</taxon>
        <taxon>Viridiplantae</taxon>
        <taxon>Streptophyta</taxon>
        <taxon>Embryophyta</taxon>
        <taxon>Tracheophyta</taxon>
        <taxon>Spermatophyta</taxon>
        <taxon>Magnoliopsida</taxon>
        <taxon>eudicotyledons</taxon>
        <taxon>Gunneridae</taxon>
        <taxon>Pentapetalae</taxon>
        <taxon>rosids</taxon>
        <taxon>fabids</taxon>
        <taxon>Rosales</taxon>
        <taxon>Rosaceae</taxon>
        <taxon>Amygdaloideae</taxon>
        <taxon>Maleae</taxon>
        <taxon>Malus</taxon>
    </lineage>
</organism>
<proteinExistence type="predicted"/>
<name>A0A540LMX1_MALBA</name>
<dbReference type="AlphaFoldDB" id="A0A540LMX1"/>
<dbReference type="EMBL" id="VIEB01000524">
    <property type="protein sequence ID" value="TQD87831.1"/>
    <property type="molecule type" value="Genomic_DNA"/>
</dbReference>
<accession>A0A540LMX1</accession>
<comment type="caution">
    <text evidence="1">The sequence shown here is derived from an EMBL/GenBank/DDBJ whole genome shotgun (WGS) entry which is preliminary data.</text>
</comment>
<evidence type="ECO:0000313" key="2">
    <source>
        <dbReference type="Proteomes" id="UP000315295"/>
    </source>
</evidence>
<protein>
    <submittedName>
        <fullName evidence="1">Uncharacterized protein</fullName>
    </submittedName>
</protein>
<sequence length="67" mass="8109">MEFQRSSFSFRSSNYWVHVTLSDLSAFVGELSLRQYQIFQKRFHAFILDEFPLGPDRCATLRQYRKR</sequence>
<reference evidence="1 2" key="1">
    <citation type="journal article" date="2019" name="G3 (Bethesda)">
        <title>Sequencing of a Wild Apple (Malus baccata) Genome Unravels the Differences Between Cultivated and Wild Apple Species Regarding Disease Resistance and Cold Tolerance.</title>
        <authorList>
            <person name="Chen X."/>
        </authorList>
    </citation>
    <scope>NUCLEOTIDE SEQUENCE [LARGE SCALE GENOMIC DNA]</scope>
    <source>
        <strain evidence="2">cv. Shandingzi</strain>
        <tissue evidence="1">Leaves</tissue>
    </source>
</reference>
<gene>
    <name evidence="1" type="ORF">C1H46_026601</name>
</gene>
<keyword evidence="2" id="KW-1185">Reference proteome</keyword>